<proteinExistence type="inferred from homology"/>
<dbReference type="Proteomes" id="UP000008983">
    <property type="component" value="Unassembled WGS sequence"/>
</dbReference>
<gene>
    <name evidence="4" type="ORF">IMG5_053740</name>
</gene>
<dbReference type="GO" id="GO:0016020">
    <property type="term" value="C:membrane"/>
    <property type="evidence" value="ECO:0007669"/>
    <property type="project" value="InterPro"/>
</dbReference>
<evidence type="ECO:0000256" key="1">
    <source>
        <dbReference type="ARBA" id="ARBA00022679"/>
    </source>
</evidence>
<keyword evidence="3" id="KW-0472">Membrane</keyword>
<evidence type="ECO:0008006" key="6">
    <source>
        <dbReference type="Google" id="ProtNLM"/>
    </source>
</evidence>
<dbReference type="InterPro" id="IPR043130">
    <property type="entry name" value="CDP-OH_PTrfase_TM_dom"/>
</dbReference>
<sequence>MFDIYLRELKEKIFKNFVSSTPQCVTPNLVTLFSLIFGIISALACSQGLYTIGLYSWIINRILDGYDGTLARVRKMQTDFGGYFDIIADFITYSIVPIGIAYQKQNIQVYFALSIMLGTFFVNSVGLFYLSAILEKRKLTKNNELTTISMPQALIEGTETVVMFSLFIIFQQQIVFLYWLFSIGVSISITQRVIFAKKVLKE</sequence>
<dbReference type="Gene3D" id="1.20.120.1760">
    <property type="match status" value="1"/>
</dbReference>
<evidence type="ECO:0000313" key="4">
    <source>
        <dbReference type="EMBL" id="EGR33419.1"/>
    </source>
</evidence>
<name>G0QMY6_ICHMU</name>
<evidence type="ECO:0000256" key="2">
    <source>
        <dbReference type="RuleBase" id="RU003750"/>
    </source>
</evidence>
<dbReference type="RefSeq" id="XP_004037405.1">
    <property type="nucleotide sequence ID" value="XM_004037357.1"/>
</dbReference>
<dbReference type="InParanoid" id="G0QMY6"/>
<dbReference type="OrthoDB" id="10251079at2759"/>
<dbReference type="PROSITE" id="PS00379">
    <property type="entry name" value="CDP_ALCOHOL_P_TRANSF"/>
    <property type="match status" value="1"/>
</dbReference>
<dbReference type="AlphaFoldDB" id="G0QMY6"/>
<feature type="transmembrane region" description="Helical" evidence="3">
    <location>
        <begin position="35"/>
        <end position="59"/>
    </location>
</feature>
<keyword evidence="3" id="KW-1133">Transmembrane helix</keyword>
<dbReference type="InterPro" id="IPR048254">
    <property type="entry name" value="CDP_ALCOHOL_P_TRANSF_CS"/>
</dbReference>
<dbReference type="Pfam" id="PF01066">
    <property type="entry name" value="CDP-OH_P_transf"/>
    <property type="match status" value="1"/>
</dbReference>
<evidence type="ECO:0000313" key="5">
    <source>
        <dbReference type="Proteomes" id="UP000008983"/>
    </source>
</evidence>
<dbReference type="GeneID" id="14909598"/>
<dbReference type="GO" id="GO:0016780">
    <property type="term" value="F:phosphotransferase activity, for other substituted phosphate groups"/>
    <property type="evidence" value="ECO:0007669"/>
    <property type="project" value="InterPro"/>
</dbReference>
<organism evidence="4 5">
    <name type="scientific">Ichthyophthirius multifiliis</name>
    <name type="common">White spot disease agent</name>
    <name type="synonym">Ich</name>
    <dbReference type="NCBI Taxonomy" id="5932"/>
    <lineage>
        <taxon>Eukaryota</taxon>
        <taxon>Sar</taxon>
        <taxon>Alveolata</taxon>
        <taxon>Ciliophora</taxon>
        <taxon>Intramacronucleata</taxon>
        <taxon>Oligohymenophorea</taxon>
        <taxon>Hymenostomatida</taxon>
        <taxon>Ophryoglenina</taxon>
        <taxon>Ichthyophthirius</taxon>
    </lineage>
</organism>
<reference evidence="4 5" key="1">
    <citation type="submission" date="2011-07" db="EMBL/GenBank/DDBJ databases">
        <authorList>
            <person name="Coyne R."/>
            <person name="Brami D."/>
            <person name="Johnson J."/>
            <person name="Hostetler J."/>
            <person name="Hannick L."/>
            <person name="Clark T."/>
            <person name="Cassidy-Hanley D."/>
            <person name="Inman J."/>
        </authorList>
    </citation>
    <scope>NUCLEOTIDE SEQUENCE [LARGE SCALE GENOMIC DNA]</scope>
    <source>
        <strain evidence="4 5">G5</strain>
    </source>
</reference>
<keyword evidence="3" id="KW-0812">Transmembrane</keyword>
<protein>
    <recommendedName>
        <fullName evidence="6">CDP-alcohol phosphatidyltransferase family protein</fullName>
    </recommendedName>
</protein>
<evidence type="ECO:0000256" key="3">
    <source>
        <dbReference type="SAM" id="Phobius"/>
    </source>
</evidence>
<dbReference type="GO" id="GO:0008654">
    <property type="term" value="P:phospholipid biosynthetic process"/>
    <property type="evidence" value="ECO:0007669"/>
    <property type="project" value="InterPro"/>
</dbReference>
<feature type="transmembrane region" description="Helical" evidence="3">
    <location>
        <begin position="80"/>
        <end position="103"/>
    </location>
</feature>
<feature type="transmembrane region" description="Helical" evidence="3">
    <location>
        <begin position="176"/>
        <end position="195"/>
    </location>
</feature>
<dbReference type="OMA" id="FNARRIW"/>
<comment type="similarity">
    <text evidence="2">Belongs to the CDP-alcohol phosphatidyltransferase class-I family.</text>
</comment>
<dbReference type="eggNOG" id="ENOG502SRJI">
    <property type="taxonomic scope" value="Eukaryota"/>
</dbReference>
<dbReference type="InterPro" id="IPR000462">
    <property type="entry name" value="CDP-OH_P_trans"/>
</dbReference>
<dbReference type="EMBL" id="GL983453">
    <property type="protein sequence ID" value="EGR33419.1"/>
    <property type="molecule type" value="Genomic_DNA"/>
</dbReference>
<accession>G0QMY6</accession>
<keyword evidence="5" id="KW-1185">Reference proteome</keyword>
<feature type="transmembrane region" description="Helical" evidence="3">
    <location>
        <begin position="109"/>
        <end position="132"/>
    </location>
</feature>
<keyword evidence="1 2" id="KW-0808">Transferase</keyword>